<dbReference type="EMBL" id="BART01020811">
    <property type="protein sequence ID" value="GAG92584.1"/>
    <property type="molecule type" value="Genomic_DNA"/>
</dbReference>
<reference evidence="2" key="1">
    <citation type="journal article" date="2014" name="Front. Microbiol.">
        <title>High frequency of phylogenetically diverse reductive dehalogenase-homologous genes in deep subseafloor sedimentary metagenomes.</title>
        <authorList>
            <person name="Kawai M."/>
            <person name="Futagami T."/>
            <person name="Toyoda A."/>
            <person name="Takaki Y."/>
            <person name="Nishi S."/>
            <person name="Hori S."/>
            <person name="Arai W."/>
            <person name="Tsubouchi T."/>
            <person name="Morono Y."/>
            <person name="Uchiyama I."/>
            <person name="Ito T."/>
            <person name="Fujiyama A."/>
            <person name="Inagaki F."/>
            <person name="Takami H."/>
        </authorList>
    </citation>
    <scope>NUCLEOTIDE SEQUENCE</scope>
    <source>
        <strain evidence="2">Expedition CK06-06</strain>
    </source>
</reference>
<evidence type="ECO:0000313" key="2">
    <source>
        <dbReference type="EMBL" id="GAG92584.1"/>
    </source>
</evidence>
<comment type="caution">
    <text evidence="2">The sequence shown here is derived from an EMBL/GenBank/DDBJ whole genome shotgun (WGS) entry which is preliminary data.</text>
</comment>
<gene>
    <name evidence="2" type="ORF">S01H4_38564</name>
</gene>
<keyword evidence="1" id="KW-0472">Membrane</keyword>
<proteinExistence type="predicted"/>
<organism evidence="2">
    <name type="scientific">marine sediment metagenome</name>
    <dbReference type="NCBI Taxonomy" id="412755"/>
    <lineage>
        <taxon>unclassified sequences</taxon>
        <taxon>metagenomes</taxon>
        <taxon>ecological metagenomes</taxon>
    </lineage>
</organism>
<evidence type="ECO:0000256" key="1">
    <source>
        <dbReference type="SAM" id="Phobius"/>
    </source>
</evidence>
<name>X1B9U1_9ZZZZ</name>
<keyword evidence="1" id="KW-0812">Transmembrane</keyword>
<sequence length="49" mass="4969">MRIKNIWIVSTGLIAITICGMLTDNVELAAVAIGALAGWIGGNKNGNGG</sequence>
<accession>X1B9U1</accession>
<dbReference type="AlphaFoldDB" id="X1B9U1"/>
<keyword evidence="1" id="KW-1133">Transmembrane helix</keyword>
<feature type="transmembrane region" description="Helical" evidence="1">
    <location>
        <begin position="12"/>
        <end position="40"/>
    </location>
</feature>
<protein>
    <submittedName>
        <fullName evidence="2">Uncharacterized protein</fullName>
    </submittedName>
</protein>